<dbReference type="RefSeq" id="WP_112282688.1">
    <property type="nucleotide sequence ID" value="NZ_MASW01000004.1"/>
</dbReference>
<dbReference type="InterPro" id="IPR015889">
    <property type="entry name" value="Intradiol_dOase_core"/>
</dbReference>
<proteinExistence type="predicted"/>
<gene>
    <name evidence="1" type="ORF">BAY60_19565</name>
</gene>
<evidence type="ECO:0000313" key="1">
    <source>
        <dbReference type="EMBL" id="PXY24703.1"/>
    </source>
</evidence>
<dbReference type="AlphaFoldDB" id="A0A2V4ATX4"/>
<dbReference type="GO" id="GO:0005506">
    <property type="term" value="F:iron ion binding"/>
    <property type="evidence" value="ECO:0007669"/>
    <property type="project" value="InterPro"/>
</dbReference>
<dbReference type="PANTHER" id="PTHR33711">
    <property type="entry name" value="DIOXYGENASE, PUTATIVE (AFU_ORTHOLOGUE AFUA_2G02910)-RELATED"/>
    <property type="match status" value="1"/>
</dbReference>
<dbReference type="InterPro" id="IPR050770">
    <property type="entry name" value="Intradiol_RC_Dioxygenase"/>
</dbReference>
<name>A0A2V4ATX4_9PSEU</name>
<sequence>MSGVCSPSQTIGPLYGYALMFDGSNQTIEPDAAGAVRIIGSVVDGSGAAIAHPDAMVEIWQAEQWARARADESGEFEFIVRKPAVTRLPDGRKQAPHFTVAVFASGLLKQVVTRLYFPDEQAANADDPVLGYVPRGDRERLIAQAVPGGLRFDIHLQGAQESVFFAF</sequence>
<dbReference type="PANTHER" id="PTHR33711:SF9">
    <property type="entry name" value="PROTOCATECHUATE 3,4-DIOXYGENASE ALPHA CHAIN"/>
    <property type="match status" value="1"/>
</dbReference>
<comment type="caution">
    <text evidence="1">The sequence shown here is derived from an EMBL/GenBank/DDBJ whole genome shotgun (WGS) entry which is preliminary data.</text>
</comment>
<protein>
    <submittedName>
        <fullName evidence="1">Uncharacterized protein</fullName>
    </submittedName>
</protein>
<keyword evidence="2" id="KW-1185">Reference proteome</keyword>
<organism evidence="1 2">
    <name type="scientific">Prauserella muralis</name>
    <dbReference type="NCBI Taxonomy" id="588067"/>
    <lineage>
        <taxon>Bacteria</taxon>
        <taxon>Bacillati</taxon>
        <taxon>Actinomycetota</taxon>
        <taxon>Actinomycetes</taxon>
        <taxon>Pseudonocardiales</taxon>
        <taxon>Pseudonocardiaceae</taxon>
        <taxon>Prauserella</taxon>
    </lineage>
</organism>
<dbReference type="Gene3D" id="2.60.130.10">
    <property type="entry name" value="Aromatic compound dioxygenase"/>
    <property type="match status" value="2"/>
</dbReference>
<dbReference type="EMBL" id="MASW01000004">
    <property type="protein sequence ID" value="PXY24703.1"/>
    <property type="molecule type" value="Genomic_DNA"/>
</dbReference>
<evidence type="ECO:0000313" key="2">
    <source>
        <dbReference type="Proteomes" id="UP000249915"/>
    </source>
</evidence>
<accession>A0A2V4ATX4</accession>
<dbReference type="Proteomes" id="UP000249915">
    <property type="component" value="Unassembled WGS sequence"/>
</dbReference>
<reference evidence="1 2" key="1">
    <citation type="submission" date="2016-07" db="EMBL/GenBank/DDBJ databases">
        <title>Draft genome sequence of Prauserella muralis DSM 45305, isolated from a mould-covered wall in an indoor environment.</title>
        <authorList>
            <person name="Ruckert C."/>
            <person name="Albersmeier A."/>
            <person name="Jiang C.-L."/>
            <person name="Jiang Y."/>
            <person name="Kalinowski J."/>
            <person name="Schneider O."/>
            <person name="Winkler A."/>
            <person name="Zotchev S.B."/>
        </authorList>
    </citation>
    <scope>NUCLEOTIDE SEQUENCE [LARGE SCALE GENOMIC DNA]</scope>
    <source>
        <strain evidence="1 2">DSM 45305</strain>
    </source>
</reference>
<dbReference type="SUPFAM" id="SSF49482">
    <property type="entry name" value="Aromatic compound dioxygenase"/>
    <property type="match status" value="1"/>
</dbReference>
<dbReference type="OrthoDB" id="4417174at2"/>
<dbReference type="GO" id="GO:0016702">
    <property type="term" value="F:oxidoreductase activity, acting on single donors with incorporation of molecular oxygen, incorporation of two atoms of oxygen"/>
    <property type="evidence" value="ECO:0007669"/>
    <property type="project" value="InterPro"/>
</dbReference>